<dbReference type="GO" id="GO:0034993">
    <property type="term" value="C:meiotic nuclear membrane microtubule tethering complex"/>
    <property type="evidence" value="ECO:0007669"/>
    <property type="project" value="TreeGrafter"/>
</dbReference>
<dbReference type="SMART" id="SM00150">
    <property type="entry name" value="SPEC"/>
    <property type="match status" value="2"/>
</dbReference>
<gene>
    <name evidence="9" type="ORF">GDO81_015475</name>
</gene>
<keyword evidence="3" id="KW-0677">Repeat</keyword>
<protein>
    <recommendedName>
        <fullName evidence="8">Nesprin-1/3 spectrin repeats region domain-containing protein</fullName>
    </recommendedName>
</protein>
<keyword evidence="5" id="KW-0472">Membrane</keyword>
<name>A0AAV7AQF7_ENGPU</name>
<dbReference type="PANTHER" id="PTHR47535:SF2">
    <property type="entry name" value="NESPRIN-3"/>
    <property type="match status" value="1"/>
</dbReference>
<evidence type="ECO:0000256" key="1">
    <source>
        <dbReference type="ARBA" id="ARBA00004370"/>
    </source>
</evidence>
<keyword evidence="2" id="KW-0812">Transmembrane</keyword>
<evidence type="ECO:0000313" key="9">
    <source>
        <dbReference type="EMBL" id="KAG8561780.1"/>
    </source>
</evidence>
<evidence type="ECO:0000259" key="8">
    <source>
        <dbReference type="Pfam" id="PF25803"/>
    </source>
</evidence>
<dbReference type="GO" id="GO:0005640">
    <property type="term" value="C:nuclear outer membrane"/>
    <property type="evidence" value="ECO:0007669"/>
    <property type="project" value="TreeGrafter"/>
</dbReference>
<sequence length="1214" mass="137917">MTQLPHDEFETSLEKAEAWMKEIHERLKENDNTQGPRSALETRLRETEKICTLEPDGKLLVDKVLMKAEVLLSDSSEEEKHEIQLKLAKIKGLFEETTTYMIHCHSRIEWVWLHWNEYLRARDEFMLWVHNFTLTLEPDMELQLGLKEKRWQYEQALVLMKDVLNKSQLVDRLLEEAASLYNRIGDPSVDESVQSAMMAEYLQIKKKAQERVERLEKILKEHEAYAEDVNGFKTWLNSVIEKLKCYVAEASNSTEKRLDLLQEISKDVENGNKQLEVLEVKSAQVIKNTSPLGAEKICRELEDLRKTLMELKQMNDEEEETLLKTHNSENAFLLLARQLEANINEFRKATHRLEESLESGERVKSEDDLIALWKTLNATKSALAAEEAKAERVKVQLRDLFKFSKDVQPLSDGVISAMRDYQRAKSKAFKLSTDTESELRQLFQNPLREFLYWKPIAESVLDATALPVNDGAMNLDALDNIEKLLKESCTIKDKLAALEKKKERILLVLGDSKSKALLQDITVAEKEREALHQDLLQRKTLLQGFVEQRKEFDSEYKNLHQKISAIRVKSMKENELQLDIIGKEAQIQRLQILLEELLGLSSLIQKLISMTTSHSSHTHRADQLHSDYLTLQRSLENKIHKGKENINNHRLFSHNLRDLQHWIMVTHQKLESYQNGGKNWEEKDIETLKAELSEKEIQRHLVEALGQKVVDTSSPEGAALIQSELKQLIDYWKSLQQLCEQMSRVVKQNEQHKSSPKSLRKPTDITKYQTPSLVSDIDTYDLLQRENTPTSNKISTSHNKEGQVLHVNSVIEVNTSDSPRNRGFQQTGDQTRTIHNVTTNSITDLPDGHSGYNGPLHKGNSHRTNLNTFSIIDDDEEDRAPSIEIQGKSGLFRISGSGDGNSSPGRSQRSKDRSAAVRRIDEASSIDRSSYEFRVINREGRGGSQEDELSDRTGSSTHDTARMGAYGKGERDQSLGIQDKSSSVRISGSGDATSSPGRSPKSRDRSTAVRRIDETPRSSFDRSNYEFRVINHEGGSQEDEVSDRTRRTETDGHLVRSKGNIDINKKNISIGRGFRKIDKGKSNQEVNGFGNTGEGDDQSLEINSGSFSLGYKTSPSHTPSKSNTSPAQGKGDLKSRTNLQQDAERNHLAGFQIVPGNLQITSGFIAEEKTNEKRKSQDNPGTTRRNRKFVSLAESVDLEDSSSSRTTGGNKVMK</sequence>
<dbReference type="EMBL" id="WNYA01000007">
    <property type="protein sequence ID" value="KAG8561780.1"/>
    <property type="molecule type" value="Genomic_DNA"/>
</dbReference>
<keyword evidence="4" id="KW-1133">Transmembrane helix</keyword>
<dbReference type="GO" id="GO:0051015">
    <property type="term" value="F:actin filament binding"/>
    <property type="evidence" value="ECO:0007669"/>
    <property type="project" value="TreeGrafter"/>
</dbReference>
<dbReference type="Proteomes" id="UP000824782">
    <property type="component" value="Unassembled WGS sequence"/>
</dbReference>
<dbReference type="InterPro" id="IPR057932">
    <property type="entry name" value="Spectrin_SYNE1_3"/>
</dbReference>
<dbReference type="PANTHER" id="PTHR47535">
    <property type="entry name" value="MUSCLE-SPECIFIC PROTEIN 300 KDA, ISOFORM G"/>
    <property type="match status" value="1"/>
</dbReference>
<feature type="region of interest" description="Disordered" evidence="7">
    <location>
        <begin position="1164"/>
        <end position="1214"/>
    </location>
</feature>
<feature type="coiled-coil region" evidence="6">
    <location>
        <begin position="678"/>
        <end position="705"/>
    </location>
</feature>
<evidence type="ECO:0000256" key="5">
    <source>
        <dbReference type="ARBA" id="ARBA00023136"/>
    </source>
</evidence>
<dbReference type="GO" id="GO:0007097">
    <property type="term" value="P:nuclear migration"/>
    <property type="evidence" value="ECO:0007669"/>
    <property type="project" value="TreeGrafter"/>
</dbReference>
<dbReference type="GO" id="GO:0005737">
    <property type="term" value="C:cytoplasm"/>
    <property type="evidence" value="ECO:0007669"/>
    <property type="project" value="TreeGrafter"/>
</dbReference>
<dbReference type="AlphaFoldDB" id="A0AAV7AQF7"/>
<evidence type="ECO:0000256" key="6">
    <source>
        <dbReference type="SAM" id="Coils"/>
    </source>
</evidence>
<feature type="compositionally biased region" description="Polar residues" evidence="7">
    <location>
        <begin position="1201"/>
        <end position="1214"/>
    </location>
</feature>
<feature type="compositionally biased region" description="Basic and acidic residues" evidence="7">
    <location>
        <begin position="1001"/>
        <end position="1031"/>
    </location>
</feature>
<feature type="compositionally biased region" description="Basic and acidic residues" evidence="7">
    <location>
        <begin position="909"/>
        <end position="922"/>
    </location>
</feature>
<feature type="domain" description="Nesprin-1/3 spectrin repeats region" evidence="8">
    <location>
        <begin position="328"/>
        <end position="439"/>
    </location>
</feature>
<keyword evidence="6" id="KW-0175">Coiled coil</keyword>
<evidence type="ECO:0000256" key="4">
    <source>
        <dbReference type="ARBA" id="ARBA00022989"/>
    </source>
</evidence>
<feature type="region of interest" description="Disordered" evidence="7">
    <location>
        <begin position="934"/>
        <end position="1060"/>
    </location>
</feature>
<dbReference type="Pfam" id="PF25803">
    <property type="entry name" value="Spectrin_SYNE1_2"/>
    <property type="match status" value="1"/>
</dbReference>
<dbReference type="InterPro" id="IPR052403">
    <property type="entry name" value="LINC-complex_assoc"/>
</dbReference>
<organism evidence="9 10">
    <name type="scientific">Engystomops pustulosus</name>
    <name type="common">Tungara frog</name>
    <name type="synonym">Physalaemus pustulosus</name>
    <dbReference type="NCBI Taxonomy" id="76066"/>
    <lineage>
        <taxon>Eukaryota</taxon>
        <taxon>Metazoa</taxon>
        <taxon>Chordata</taxon>
        <taxon>Craniata</taxon>
        <taxon>Vertebrata</taxon>
        <taxon>Euteleostomi</taxon>
        <taxon>Amphibia</taxon>
        <taxon>Batrachia</taxon>
        <taxon>Anura</taxon>
        <taxon>Neobatrachia</taxon>
        <taxon>Hyloidea</taxon>
        <taxon>Leptodactylidae</taxon>
        <taxon>Leiuperinae</taxon>
        <taxon>Engystomops</taxon>
    </lineage>
</organism>
<feature type="region of interest" description="Disordered" evidence="7">
    <location>
        <begin position="884"/>
        <end position="922"/>
    </location>
</feature>
<feature type="compositionally biased region" description="Basic and acidic residues" evidence="7">
    <location>
        <begin position="1166"/>
        <end position="1177"/>
    </location>
</feature>
<keyword evidence="10" id="KW-1185">Reference proteome</keyword>
<evidence type="ECO:0000256" key="2">
    <source>
        <dbReference type="ARBA" id="ARBA00022692"/>
    </source>
</evidence>
<comment type="caution">
    <text evidence="9">The sequence shown here is derived from an EMBL/GenBank/DDBJ whole genome shotgun (WGS) entry which is preliminary data.</text>
</comment>
<accession>A0AAV7AQF7</accession>
<dbReference type="InterPro" id="IPR018159">
    <property type="entry name" value="Spectrin/alpha-actinin"/>
</dbReference>
<dbReference type="SUPFAM" id="SSF46966">
    <property type="entry name" value="Spectrin repeat"/>
    <property type="match status" value="4"/>
</dbReference>
<feature type="coiled-coil region" evidence="6">
    <location>
        <begin position="261"/>
        <end position="396"/>
    </location>
</feature>
<feature type="region of interest" description="Disordered" evidence="7">
    <location>
        <begin position="840"/>
        <end position="863"/>
    </location>
</feature>
<comment type="subcellular location">
    <subcellularLocation>
        <location evidence="1">Membrane</location>
    </subcellularLocation>
</comment>
<feature type="compositionally biased region" description="Basic and acidic residues" evidence="7">
    <location>
        <begin position="1042"/>
        <end position="1054"/>
    </location>
</feature>
<feature type="coiled-coil region" evidence="6">
    <location>
        <begin position="198"/>
        <end position="225"/>
    </location>
</feature>
<feature type="compositionally biased region" description="Polar residues" evidence="7">
    <location>
        <begin position="975"/>
        <end position="997"/>
    </location>
</feature>
<reference evidence="9" key="1">
    <citation type="thesis" date="2020" institute="ProQuest LLC" country="789 East Eisenhower Parkway, Ann Arbor, MI, USA">
        <title>Comparative Genomics and Chromosome Evolution.</title>
        <authorList>
            <person name="Mudd A.B."/>
        </authorList>
    </citation>
    <scope>NUCLEOTIDE SEQUENCE</scope>
    <source>
        <strain evidence="9">237g6f4</strain>
        <tissue evidence="9">Blood</tissue>
    </source>
</reference>
<proteinExistence type="predicted"/>
<evidence type="ECO:0000256" key="7">
    <source>
        <dbReference type="SAM" id="MobiDB-lite"/>
    </source>
</evidence>
<evidence type="ECO:0000256" key="3">
    <source>
        <dbReference type="ARBA" id="ARBA00022737"/>
    </source>
</evidence>
<feature type="region of interest" description="Disordered" evidence="7">
    <location>
        <begin position="1075"/>
        <end position="1134"/>
    </location>
</feature>
<feature type="compositionally biased region" description="Polar residues" evidence="7">
    <location>
        <begin position="1100"/>
        <end position="1127"/>
    </location>
</feature>
<evidence type="ECO:0000313" key="10">
    <source>
        <dbReference type="Proteomes" id="UP000824782"/>
    </source>
</evidence>
<dbReference type="Gene3D" id="1.20.58.60">
    <property type="match status" value="3"/>
</dbReference>